<keyword evidence="2" id="KW-1185">Reference proteome</keyword>
<reference evidence="1 2" key="1">
    <citation type="journal article" date="2024" name="G3 (Bethesda)">
        <title>Genome assembly of Hibiscus sabdariffa L. provides insights into metabolisms of medicinal natural products.</title>
        <authorList>
            <person name="Kim T."/>
        </authorList>
    </citation>
    <scope>NUCLEOTIDE SEQUENCE [LARGE SCALE GENOMIC DNA]</scope>
    <source>
        <strain evidence="1">TK-2024</strain>
        <tissue evidence="1">Old leaves</tissue>
    </source>
</reference>
<sequence length="98" mass="11581">MHACCPETAPSFIDISPLFFTQLLYSDEDEELYKFECFPWLTCSYSYHLFPVESQKATQHLINGFNFIRCWWKQDECRHERAQESCGSKPQESSNQCP</sequence>
<dbReference type="Proteomes" id="UP001472677">
    <property type="component" value="Unassembled WGS sequence"/>
</dbReference>
<organism evidence="1 2">
    <name type="scientific">Hibiscus sabdariffa</name>
    <name type="common">roselle</name>
    <dbReference type="NCBI Taxonomy" id="183260"/>
    <lineage>
        <taxon>Eukaryota</taxon>
        <taxon>Viridiplantae</taxon>
        <taxon>Streptophyta</taxon>
        <taxon>Embryophyta</taxon>
        <taxon>Tracheophyta</taxon>
        <taxon>Spermatophyta</taxon>
        <taxon>Magnoliopsida</taxon>
        <taxon>eudicotyledons</taxon>
        <taxon>Gunneridae</taxon>
        <taxon>Pentapetalae</taxon>
        <taxon>rosids</taxon>
        <taxon>malvids</taxon>
        <taxon>Malvales</taxon>
        <taxon>Malvaceae</taxon>
        <taxon>Malvoideae</taxon>
        <taxon>Hibiscus</taxon>
    </lineage>
</organism>
<dbReference type="EMBL" id="JBBPBM010000013">
    <property type="protein sequence ID" value="KAK8562086.1"/>
    <property type="molecule type" value="Genomic_DNA"/>
</dbReference>
<comment type="caution">
    <text evidence="1">The sequence shown here is derived from an EMBL/GenBank/DDBJ whole genome shotgun (WGS) entry which is preliminary data.</text>
</comment>
<protein>
    <submittedName>
        <fullName evidence="1">Uncharacterized protein</fullName>
    </submittedName>
</protein>
<proteinExistence type="predicted"/>
<accession>A0ABR2EJP8</accession>
<name>A0ABR2EJP8_9ROSI</name>
<evidence type="ECO:0000313" key="2">
    <source>
        <dbReference type="Proteomes" id="UP001472677"/>
    </source>
</evidence>
<gene>
    <name evidence="1" type="ORF">V6N12_049137</name>
</gene>
<evidence type="ECO:0000313" key="1">
    <source>
        <dbReference type="EMBL" id="KAK8562086.1"/>
    </source>
</evidence>